<comment type="caution">
    <text evidence="7">The sequence shown here is derived from an EMBL/GenBank/DDBJ whole genome shotgun (WGS) entry which is preliminary data.</text>
</comment>
<name>A0AAD6AVI4_9TELE</name>
<dbReference type="GO" id="GO:0003677">
    <property type="term" value="F:DNA binding"/>
    <property type="evidence" value="ECO:0007669"/>
    <property type="project" value="UniProtKB-UniRule"/>
</dbReference>
<dbReference type="Pfam" id="PF21789">
    <property type="entry name" value="TNP-like_RNaseH_C"/>
    <property type="match status" value="1"/>
</dbReference>
<evidence type="ECO:0000313" key="8">
    <source>
        <dbReference type="Proteomes" id="UP001219934"/>
    </source>
</evidence>
<dbReference type="Proteomes" id="UP001219934">
    <property type="component" value="Unassembled WGS sequence"/>
</dbReference>
<organism evidence="7 8">
    <name type="scientific">Pogonophryne albipinna</name>
    <dbReference type="NCBI Taxonomy" id="1090488"/>
    <lineage>
        <taxon>Eukaryota</taxon>
        <taxon>Metazoa</taxon>
        <taxon>Chordata</taxon>
        <taxon>Craniata</taxon>
        <taxon>Vertebrata</taxon>
        <taxon>Euteleostomi</taxon>
        <taxon>Actinopterygii</taxon>
        <taxon>Neopterygii</taxon>
        <taxon>Teleostei</taxon>
        <taxon>Neoteleostei</taxon>
        <taxon>Acanthomorphata</taxon>
        <taxon>Eupercaria</taxon>
        <taxon>Perciformes</taxon>
        <taxon>Notothenioidei</taxon>
        <taxon>Pogonophryne</taxon>
    </lineage>
</organism>
<evidence type="ECO:0000313" key="7">
    <source>
        <dbReference type="EMBL" id="KAJ4932776.1"/>
    </source>
</evidence>
<reference evidence="7" key="1">
    <citation type="submission" date="2022-11" db="EMBL/GenBank/DDBJ databases">
        <title>Chromosome-level genome of Pogonophryne albipinna.</title>
        <authorList>
            <person name="Jo E."/>
        </authorList>
    </citation>
    <scope>NUCLEOTIDE SEQUENCE</scope>
    <source>
        <strain evidence="7">SGF0006</strain>
        <tissue evidence="7">Muscle</tissue>
    </source>
</reference>
<dbReference type="Pfam" id="PF21788">
    <property type="entry name" value="TNP-like_GBD"/>
    <property type="match status" value="1"/>
</dbReference>
<keyword evidence="8" id="KW-1185">Reference proteome</keyword>
<dbReference type="SMART" id="SM00980">
    <property type="entry name" value="THAP"/>
    <property type="match status" value="1"/>
</dbReference>
<dbReference type="SUPFAM" id="SSF57716">
    <property type="entry name" value="Glucocorticoid receptor-like (DNA-binding domain)"/>
    <property type="match status" value="1"/>
</dbReference>
<dbReference type="Pfam" id="PF21787">
    <property type="entry name" value="TNP-like_RNaseH_N"/>
    <property type="match status" value="1"/>
</dbReference>
<proteinExistence type="predicted"/>
<dbReference type="Pfam" id="PF05485">
    <property type="entry name" value="THAP"/>
    <property type="match status" value="1"/>
</dbReference>
<dbReference type="EMBL" id="JAPTMU010000014">
    <property type="protein sequence ID" value="KAJ4932776.1"/>
    <property type="molecule type" value="Genomic_DNA"/>
</dbReference>
<evidence type="ECO:0000256" key="2">
    <source>
        <dbReference type="ARBA" id="ARBA00022771"/>
    </source>
</evidence>
<keyword evidence="2 5" id="KW-0863">Zinc-finger</keyword>
<evidence type="ECO:0000256" key="4">
    <source>
        <dbReference type="ARBA" id="ARBA00023125"/>
    </source>
</evidence>
<evidence type="ECO:0000259" key="6">
    <source>
        <dbReference type="PROSITE" id="PS50950"/>
    </source>
</evidence>
<feature type="domain" description="THAP-type" evidence="6">
    <location>
        <begin position="1"/>
        <end position="78"/>
    </location>
</feature>
<evidence type="ECO:0000256" key="1">
    <source>
        <dbReference type="ARBA" id="ARBA00022723"/>
    </source>
</evidence>
<dbReference type="InterPro" id="IPR048367">
    <property type="entry name" value="TNP-like_RNaseH_C"/>
</dbReference>
<protein>
    <recommendedName>
        <fullName evidence="6">THAP-type domain-containing protein</fullName>
    </recommendedName>
</protein>
<dbReference type="InterPro" id="IPR048365">
    <property type="entry name" value="TNP-like_RNaseH_N"/>
</dbReference>
<dbReference type="SMART" id="SM00692">
    <property type="entry name" value="DM3"/>
    <property type="match status" value="1"/>
</dbReference>
<accession>A0AAD6AVI4</accession>
<dbReference type="PROSITE" id="PS50950">
    <property type="entry name" value="ZF_THAP"/>
    <property type="match status" value="1"/>
</dbReference>
<keyword evidence="3" id="KW-0862">Zinc</keyword>
<gene>
    <name evidence="7" type="ORF">JOQ06_011191</name>
</gene>
<dbReference type="PANTHER" id="PTHR47577">
    <property type="entry name" value="THAP DOMAIN-CONTAINING PROTEIN 6"/>
    <property type="match status" value="1"/>
</dbReference>
<sequence>MPSCVAYNCVNRSEGSGSEISMYSFPRHDKARMCQWVKKINRKNWKPNSNSRICALHFTDECFHTFRKLKSSAVPTVFAFPCVHTTSRTQVVTYAYVRECFDLVLPHPETIRSWYSKSADPGFTQPAFSAIKSCVEERKREGKETLCALMMDEVSIRKHVEYAAGKFHGYVDLGCGIVDDSLPPAKDALVLMVVAIDDSWKIPVAYFLIDGLTGEERANIIKECLLRLHAIGARVLSLTCPSCHFAMLRALGANMDVLNMKPSFPHPADPSDTIHAVLDVCHMLKLIRNTLADRSTLQTPTGKISWKFLQELNKLQEAQGLRLGNKLKMAHIRWEKQKMKEAVCKPNAQCRYLLTYKLSQDHLELFFSAVRARGGFNNNPTARQFTAAYKRLLVKLQVRTRTGNCILRDNTSILGATPAAANTLRRYDLKPVEHAESEHDYHLCPNVDAVSEYKEAAINYIAGFVVKKIKQKHNCMPCAEALTSETTVHPFFLLKTRGGLQKPSPGIIAVCMESERCFQRILRTTSGTLPQGHGLTSAITNQVLMYSADKVLFPELHSHMFETTVEDNHVHVLVKMASSIYCKVRMHHLARRETEKMTKDIVRHQFTKLIHFHHQ</sequence>
<dbReference type="AlphaFoldDB" id="A0AAD6AVI4"/>
<dbReference type="GO" id="GO:0008270">
    <property type="term" value="F:zinc ion binding"/>
    <property type="evidence" value="ECO:0007669"/>
    <property type="project" value="UniProtKB-KW"/>
</dbReference>
<evidence type="ECO:0000256" key="3">
    <source>
        <dbReference type="ARBA" id="ARBA00022833"/>
    </source>
</evidence>
<dbReference type="InterPro" id="IPR048366">
    <property type="entry name" value="TNP-like_GBD"/>
</dbReference>
<keyword evidence="4 5" id="KW-0238">DNA-binding</keyword>
<keyword evidence="1" id="KW-0479">Metal-binding</keyword>
<dbReference type="PANTHER" id="PTHR47577:SF2">
    <property type="entry name" value="THAP DOMAIN CONTAINING 9"/>
    <property type="match status" value="1"/>
</dbReference>
<evidence type="ECO:0000256" key="5">
    <source>
        <dbReference type="PROSITE-ProRule" id="PRU00309"/>
    </source>
</evidence>
<dbReference type="InterPro" id="IPR006612">
    <property type="entry name" value="THAP_Znf"/>
</dbReference>